<proteinExistence type="predicted"/>
<feature type="transmembrane region" description="Helical" evidence="1">
    <location>
        <begin position="218"/>
        <end position="240"/>
    </location>
</feature>
<evidence type="ECO:0000313" key="2">
    <source>
        <dbReference type="EMBL" id="NEK60043.1"/>
    </source>
</evidence>
<dbReference type="EMBL" id="JAAGWF010000023">
    <property type="protein sequence ID" value="NEK60043.1"/>
    <property type="molecule type" value="Genomic_DNA"/>
</dbReference>
<comment type="caution">
    <text evidence="2">The sequence shown here is derived from an EMBL/GenBank/DDBJ whole genome shotgun (WGS) entry which is preliminary data.</text>
</comment>
<gene>
    <name evidence="2" type="ORF">GCU56_19490</name>
</gene>
<evidence type="ECO:0000256" key="1">
    <source>
        <dbReference type="SAM" id="Phobius"/>
    </source>
</evidence>
<keyword evidence="1" id="KW-0812">Transmembrane</keyword>
<keyword evidence="1" id="KW-0472">Membrane</keyword>
<protein>
    <recommendedName>
        <fullName evidence="4">DUF4386 family protein</fullName>
    </recommendedName>
</protein>
<dbReference type="AlphaFoldDB" id="A0A7K3W6N8"/>
<evidence type="ECO:0000313" key="3">
    <source>
        <dbReference type="Proteomes" id="UP000470246"/>
    </source>
</evidence>
<feature type="transmembrane region" description="Helical" evidence="1">
    <location>
        <begin position="187"/>
        <end position="206"/>
    </location>
</feature>
<dbReference type="Proteomes" id="UP000470246">
    <property type="component" value="Unassembled WGS sequence"/>
</dbReference>
<dbReference type="RefSeq" id="WP_163483417.1">
    <property type="nucleotide sequence ID" value="NZ_JAAGWF010000023.1"/>
</dbReference>
<evidence type="ECO:0008006" key="4">
    <source>
        <dbReference type="Google" id="ProtNLM"/>
    </source>
</evidence>
<sequence>MDVRSGSAVGAPPVVDDGRRARTWDLVAAAAGLLLIAFFVASFFTPGTPSAENAGDVIASELTADRSGHQFSLFLGFLADVAFLVFLAGVWSRLRRGEGPGGMFAGLFAIAGAAFAALLMVSEGFYVALVQAAATDAVDSGEALDPSAFPPLAVLNDWAGSAVVPAGVAMFLGAAGAVLATRALPAWLGWLAALTAVVLLVSLAGVFEDPSEDGVLGIAGFIGFLLFLVWVLAASVALLLKAGRGPETAR</sequence>
<accession>A0A7K3W6N8</accession>
<feature type="transmembrane region" description="Helical" evidence="1">
    <location>
        <begin position="71"/>
        <end position="91"/>
    </location>
</feature>
<feature type="transmembrane region" description="Helical" evidence="1">
    <location>
        <begin position="103"/>
        <end position="121"/>
    </location>
</feature>
<organism evidence="2 3">
    <name type="scientific">Geodermatophilus sabuli</name>
    <dbReference type="NCBI Taxonomy" id="1564158"/>
    <lineage>
        <taxon>Bacteria</taxon>
        <taxon>Bacillati</taxon>
        <taxon>Actinomycetota</taxon>
        <taxon>Actinomycetes</taxon>
        <taxon>Geodermatophilales</taxon>
        <taxon>Geodermatophilaceae</taxon>
        <taxon>Geodermatophilus</taxon>
    </lineage>
</organism>
<keyword evidence="1" id="KW-1133">Transmembrane helix</keyword>
<feature type="transmembrane region" description="Helical" evidence="1">
    <location>
        <begin position="26"/>
        <end position="44"/>
    </location>
</feature>
<name>A0A7K3W6N8_9ACTN</name>
<reference evidence="2 3" key="1">
    <citation type="submission" date="2020-02" db="EMBL/GenBank/DDBJ databases">
        <title>Geodermatophilus sabuli CPCC 205279 I12A-02694.</title>
        <authorList>
            <person name="Jiang Z."/>
        </authorList>
    </citation>
    <scope>NUCLEOTIDE SEQUENCE [LARGE SCALE GENOMIC DNA]</scope>
    <source>
        <strain evidence="2 3">I12A-02694</strain>
    </source>
</reference>
<feature type="transmembrane region" description="Helical" evidence="1">
    <location>
        <begin position="158"/>
        <end position="180"/>
    </location>
</feature>
<keyword evidence="3" id="KW-1185">Reference proteome</keyword>